<dbReference type="PANTHER" id="PTHR35788">
    <property type="entry name" value="EXPORTED PROTEIN-RELATED"/>
    <property type="match status" value="1"/>
</dbReference>
<dbReference type="Proteomes" id="UP000199428">
    <property type="component" value="Unassembled WGS sequence"/>
</dbReference>
<dbReference type="AlphaFoldDB" id="A0A1G5S1H5"/>
<evidence type="ECO:0000313" key="1">
    <source>
        <dbReference type="EMBL" id="SCZ79770.1"/>
    </source>
</evidence>
<sequence length="296" mass="31893">MADNGHKFMGENKMKKMKMRAVLSVVICSVVLTLSPKLTVEAAYNDELLACSKIFDADYYATMYPDIGAASNGNKLWLLSHYVRCGIYEGRNASATFNATDYKNKNADLVALYGDYLPGYAFHYANAGKAEGRDGTPSTGTELVVPTTYTLLGVYSTEYDPEAARGKNIEIAASHVNGTVVAPGQTFSANKAIGPRTYANGFVDAPVFINKEHAIGVGGGVCQVSSTIYAAMKMAGVNATERHPHSLPVYYLPEGWDATISGNSLDLKFKNTYKKNIVVYEIAGGGKLTAALYLEN</sequence>
<dbReference type="InterPro" id="IPR052913">
    <property type="entry name" value="Glycopeptide_resist_protein"/>
</dbReference>
<dbReference type="Pfam" id="PF04294">
    <property type="entry name" value="VanW"/>
    <property type="match status" value="1"/>
</dbReference>
<dbReference type="PANTHER" id="PTHR35788:SF1">
    <property type="entry name" value="EXPORTED PROTEIN"/>
    <property type="match status" value="1"/>
</dbReference>
<gene>
    <name evidence="1" type="ORF">SAMN02910350_01958</name>
</gene>
<dbReference type="InterPro" id="IPR007391">
    <property type="entry name" value="Vancomycin_resist_VanW"/>
</dbReference>
<reference evidence="1 2" key="1">
    <citation type="submission" date="2016-10" db="EMBL/GenBank/DDBJ databases">
        <authorList>
            <person name="de Groot N.N."/>
        </authorList>
    </citation>
    <scope>NUCLEOTIDE SEQUENCE [LARGE SCALE GENOMIC DNA]</scope>
    <source>
        <strain evidence="1 2">DSM 10317</strain>
    </source>
</reference>
<organism evidence="1 2">
    <name type="scientific">Pseudobutyrivibrio xylanivorans</name>
    <dbReference type="NCBI Taxonomy" id="185007"/>
    <lineage>
        <taxon>Bacteria</taxon>
        <taxon>Bacillati</taxon>
        <taxon>Bacillota</taxon>
        <taxon>Clostridia</taxon>
        <taxon>Lachnospirales</taxon>
        <taxon>Lachnospiraceae</taxon>
        <taxon>Pseudobutyrivibrio</taxon>
    </lineage>
</organism>
<protein>
    <submittedName>
        <fullName evidence="1">VanW like protein</fullName>
    </submittedName>
</protein>
<dbReference type="EMBL" id="FMWK01000010">
    <property type="protein sequence ID" value="SCZ79770.1"/>
    <property type="molecule type" value="Genomic_DNA"/>
</dbReference>
<name>A0A1G5S1H5_PSEXY</name>
<evidence type="ECO:0000313" key="2">
    <source>
        <dbReference type="Proteomes" id="UP000199428"/>
    </source>
</evidence>
<proteinExistence type="predicted"/>
<accession>A0A1G5S1H5</accession>